<organism evidence="2 3">
    <name type="scientific">Trebonia kvetii</name>
    <dbReference type="NCBI Taxonomy" id="2480626"/>
    <lineage>
        <taxon>Bacteria</taxon>
        <taxon>Bacillati</taxon>
        <taxon>Actinomycetota</taxon>
        <taxon>Actinomycetes</taxon>
        <taxon>Streptosporangiales</taxon>
        <taxon>Treboniaceae</taxon>
        <taxon>Trebonia</taxon>
    </lineage>
</organism>
<comment type="caution">
    <text evidence="2">The sequence shown here is derived from an EMBL/GenBank/DDBJ whole genome shotgun (WGS) entry which is preliminary data.</text>
</comment>
<reference evidence="2 3" key="1">
    <citation type="submission" date="2018-11" db="EMBL/GenBank/DDBJ databases">
        <title>Trebonia kvetii gen.nov., sp.nov., a novel acidophilic actinobacterium, and proposal of the new actinobacterial family Treboniaceae fam. nov.</title>
        <authorList>
            <person name="Rapoport D."/>
            <person name="Sagova-Mareckova M."/>
            <person name="Sedlacek I."/>
            <person name="Provaznik J."/>
            <person name="Kralova S."/>
            <person name="Pavlinic D."/>
            <person name="Benes V."/>
            <person name="Kopecky J."/>
        </authorList>
    </citation>
    <scope>NUCLEOTIDE SEQUENCE [LARGE SCALE GENOMIC DNA]</scope>
    <source>
        <strain evidence="2 3">15Tr583</strain>
    </source>
</reference>
<sequence>MRRAELGQFLKTRRARLSPEDFGMPAGLRRRTPGLRREELALLAGVGVSWYTWLEQGREINVSIQVLDALARTLRLDHAERWHMYVLAEAVPVSVTSGRCPVTEPIREILDALDPLPAVVTNARSDILAKNDAHTDLFRYWHSLPCIHQNTLWCVLTEPTAREKFPQYDEEVPYRVARFRANYARHVGDKDWEEDIRRLSSLSSDFAELWARHEVAEYQPRAWTFIHPAAGPLTFTTSELQVPAPQDGRITVYTPADDETRKLLPLTRD</sequence>
<protein>
    <submittedName>
        <fullName evidence="2">XRE family transcriptional regulator</fullName>
    </submittedName>
</protein>
<keyword evidence="3" id="KW-1185">Reference proteome</keyword>
<dbReference type="OrthoDB" id="3212310at2"/>
<dbReference type="PANTHER" id="PTHR35010:SF2">
    <property type="entry name" value="BLL4672 PROTEIN"/>
    <property type="match status" value="1"/>
</dbReference>
<gene>
    <name evidence="2" type="ORF">EAS64_02605</name>
</gene>
<dbReference type="InterPro" id="IPR001387">
    <property type="entry name" value="Cro/C1-type_HTH"/>
</dbReference>
<dbReference type="Gene3D" id="3.30.450.180">
    <property type="match status" value="1"/>
</dbReference>
<evidence type="ECO:0000313" key="2">
    <source>
        <dbReference type="EMBL" id="TVZ07399.1"/>
    </source>
</evidence>
<evidence type="ECO:0000259" key="1">
    <source>
        <dbReference type="SMART" id="SM00530"/>
    </source>
</evidence>
<dbReference type="SUPFAM" id="SSF47413">
    <property type="entry name" value="lambda repressor-like DNA-binding domains"/>
    <property type="match status" value="1"/>
</dbReference>
<feature type="domain" description="HTH cro/C1-type" evidence="1">
    <location>
        <begin position="9"/>
        <end position="81"/>
    </location>
</feature>
<dbReference type="Pfam" id="PF13560">
    <property type="entry name" value="HTH_31"/>
    <property type="match status" value="1"/>
</dbReference>
<dbReference type="Proteomes" id="UP000460272">
    <property type="component" value="Unassembled WGS sequence"/>
</dbReference>
<proteinExistence type="predicted"/>
<evidence type="ECO:0000313" key="3">
    <source>
        <dbReference type="Proteomes" id="UP000460272"/>
    </source>
</evidence>
<dbReference type="Gene3D" id="1.10.260.40">
    <property type="entry name" value="lambda repressor-like DNA-binding domains"/>
    <property type="match status" value="1"/>
</dbReference>
<dbReference type="AlphaFoldDB" id="A0A6P2C7J2"/>
<dbReference type="Pfam" id="PF17765">
    <property type="entry name" value="MLTR_LBD"/>
    <property type="match status" value="1"/>
</dbReference>
<dbReference type="GO" id="GO:0003677">
    <property type="term" value="F:DNA binding"/>
    <property type="evidence" value="ECO:0007669"/>
    <property type="project" value="InterPro"/>
</dbReference>
<name>A0A6P2C7J2_9ACTN</name>
<dbReference type="InterPro" id="IPR010982">
    <property type="entry name" value="Lambda_DNA-bd_dom_sf"/>
</dbReference>
<dbReference type="SMART" id="SM00530">
    <property type="entry name" value="HTH_XRE"/>
    <property type="match status" value="1"/>
</dbReference>
<dbReference type="InterPro" id="IPR041413">
    <property type="entry name" value="MLTR_LBD"/>
</dbReference>
<dbReference type="EMBL" id="RPFW01000001">
    <property type="protein sequence ID" value="TVZ07399.1"/>
    <property type="molecule type" value="Genomic_DNA"/>
</dbReference>
<dbReference type="CDD" id="cd00093">
    <property type="entry name" value="HTH_XRE"/>
    <property type="match status" value="1"/>
</dbReference>
<dbReference type="PANTHER" id="PTHR35010">
    <property type="entry name" value="BLL4672 PROTEIN-RELATED"/>
    <property type="match status" value="1"/>
</dbReference>
<accession>A0A6P2C7J2</accession>